<dbReference type="AlphaFoldDB" id="A0A4Z2GZ24"/>
<organism evidence="1 2">
    <name type="scientific">Liparis tanakae</name>
    <name type="common">Tanaka's snailfish</name>
    <dbReference type="NCBI Taxonomy" id="230148"/>
    <lineage>
        <taxon>Eukaryota</taxon>
        <taxon>Metazoa</taxon>
        <taxon>Chordata</taxon>
        <taxon>Craniata</taxon>
        <taxon>Vertebrata</taxon>
        <taxon>Euteleostomi</taxon>
        <taxon>Actinopterygii</taxon>
        <taxon>Neopterygii</taxon>
        <taxon>Teleostei</taxon>
        <taxon>Neoteleostei</taxon>
        <taxon>Acanthomorphata</taxon>
        <taxon>Eupercaria</taxon>
        <taxon>Perciformes</taxon>
        <taxon>Cottioidei</taxon>
        <taxon>Cottales</taxon>
        <taxon>Liparidae</taxon>
        <taxon>Liparis</taxon>
    </lineage>
</organism>
<reference evidence="1 2" key="1">
    <citation type="submission" date="2019-03" db="EMBL/GenBank/DDBJ databases">
        <title>First draft genome of Liparis tanakae, snailfish: a comprehensive survey of snailfish specific genes.</title>
        <authorList>
            <person name="Kim W."/>
            <person name="Song I."/>
            <person name="Jeong J.-H."/>
            <person name="Kim D."/>
            <person name="Kim S."/>
            <person name="Ryu S."/>
            <person name="Song J.Y."/>
            <person name="Lee S.K."/>
        </authorList>
    </citation>
    <scope>NUCLEOTIDE SEQUENCE [LARGE SCALE GENOMIC DNA]</scope>
    <source>
        <tissue evidence="1">Muscle</tissue>
    </source>
</reference>
<comment type="caution">
    <text evidence="1">The sequence shown here is derived from an EMBL/GenBank/DDBJ whole genome shotgun (WGS) entry which is preliminary data.</text>
</comment>
<proteinExistence type="predicted"/>
<protein>
    <submittedName>
        <fullName evidence="1">Uncharacterized protein</fullName>
    </submittedName>
</protein>
<accession>A0A4Z2GZ24</accession>
<gene>
    <name evidence="1" type="ORF">EYF80_031021</name>
</gene>
<sequence>MKVTISPSVKVSASAPSTRTRGPYQTFFMPTSAFWMDNRHEVTMASETSTLGDGDRNHVGAGQSCVPGSYRLHLLRRRVVNVGFALSEQLIRKSHDGVKMVTGEGELVWVDLEHGNVFQDNLRRLVSSKRMMSLPLKVIW</sequence>
<keyword evidence="2" id="KW-1185">Reference proteome</keyword>
<dbReference type="EMBL" id="SRLO01000371">
    <property type="protein sequence ID" value="TNN58776.1"/>
    <property type="molecule type" value="Genomic_DNA"/>
</dbReference>
<dbReference type="Proteomes" id="UP000314294">
    <property type="component" value="Unassembled WGS sequence"/>
</dbReference>
<evidence type="ECO:0000313" key="2">
    <source>
        <dbReference type="Proteomes" id="UP000314294"/>
    </source>
</evidence>
<evidence type="ECO:0000313" key="1">
    <source>
        <dbReference type="EMBL" id="TNN58776.1"/>
    </source>
</evidence>
<name>A0A4Z2GZ24_9TELE</name>